<gene>
    <name evidence="5" type="primary">ccdc-55</name>
    <name evidence="5" type="ORF">Tcan_03383</name>
</gene>
<dbReference type="InterPro" id="IPR042816">
    <property type="entry name" value="Nsrp1"/>
</dbReference>
<evidence type="ECO:0000313" key="6">
    <source>
        <dbReference type="Proteomes" id="UP000031036"/>
    </source>
</evidence>
<feature type="domain" description="Nuclear speckle splicing regulatory protein 1 N-terminal" evidence="4">
    <location>
        <begin position="63"/>
        <end position="181"/>
    </location>
</feature>
<dbReference type="AlphaFoldDB" id="A0A0B2VZ65"/>
<comment type="similarity">
    <text evidence="1">Belongs to the NSRP1 family.</text>
</comment>
<accession>A0A0B2VZ65</accession>
<proteinExistence type="inferred from homology"/>
<dbReference type="STRING" id="6265.A0A0B2VZ65"/>
<evidence type="ECO:0000256" key="1">
    <source>
        <dbReference type="ARBA" id="ARBA00010126"/>
    </source>
</evidence>
<dbReference type="InterPro" id="IPR018612">
    <property type="entry name" value="NSRP1_N"/>
</dbReference>
<evidence type="ECO:0000313" key="5">
    <source>
        <dbReference type="EMBL" id="KHN86240.1"/>
    </source>
</evidence>
<comment type="caution">
    <text evidence="5">The sequence shown here is derived from an EMBL/GenBank/DDBJ whole genome shotgun (WGS) entry which is preliminary data.</text>
</comment>
<dbReference type="EMBL" id="JPKZ01000638">
    <property type="protein sequence ID" value="KHN86240.1"/>
    <property type="molecule type" value="Genomic_DNA"/>
</dbReference>
<evidence type="ECO:0000259" key="4">
    <source>
        <dbReference type="Pfam" id="PF09745"/>
    </source>
</evidence>
<dbReference type="GO" id="GO:0000381">
    <property type="term" value="P:regulation of alternative mRNA splicing, via spliceosome"/>
    <property type="evidence" value="ECO:0007669"/>
    <property type="project" value="InterPro"/>
</dbReference>
<evidence type="ECO:0000256" key="2">
    <source>
        <dbReference type="ARBA" id="ARBA00023054"/>
    </source>
</evidence>
<feature type="region of interest" description="Disordered" evidence="3">
    <location>
        <begin position="246"/>
        <end position="308"/>
    </location>
</feature>
<dbReference type="Proteomes" id="UP000031036">
    <property type="component" value="Unassembled WGS sequence"/>
</dbReference>
<dbReference type="OrthoDB" id="446635at2759"/>
<feature type="region of interest" description="Disordered" evidence="3">
    <location>
        <begin position="119"/>
        <end position="140"/>
    </location>
</feature>
<feature type="compositionally biased region" description="Basic and acidic residues" evidence="3">
    <location>
        <begin position="120"/>
        <end position="138"/>
    </location>
</feature>
<feature type="region of interest" description="Disordered" evidence="3">
    <location>
        <begin position="201"/>
        <end position="234"/>
    </location>
</feature>
<keyword evidence="6" id="KW-1185">Reference proteome</keyword>
<dbReference type="PANTHER" id="PTHR31938:SF4">
    <property type="entry name" value="NUCLEAR SPECKLE SPLICING REGULATORY PROTEIN 1"/>
    <property type="match status" value="1"/>
</dbReference>
<feature type="compositionally biased region" description="Basic and acidic residues" evidence="3">
    <location>
        <begin position="258"/>
        <end position="286"/>
    </location>
</feature>
<sequence>MKAACRRYGLIFKKNELNLPNLPVQSSAAAAFAQSDDDEAIYTQVLSSANASASTMRIRMQAKREHERALAQDPSVFDYDAIYDDLQTKKNEKVAEQKAADRERKSKYAEQIIKAHKRRLLEQQSREERKQLKEREAEGGEFDDKEVFVTGAYRKQMEEMQKFREQEAVENRLDELTAVEKQKGGVGQGGFYRTLLNDLARSGTSATEKDEESIKKESVESEDDEQPSCSTKQHFDKLKLLRRRLNSSDDELIAASSEDQKKMAGESSKYGETKKLQEEPKKKSIYSDESQQDETPTDQPVLKPGLVN</sequence>
<reference evidence="5 6" key="1">
    <citation type="submission" date="2014-11" db="EMBL/GenBank/DDBJ databases">
        <title>Genetic blueprint of the zoonotic pathogen Toxocara canis.</title>
        <authorList>
            <person name="Zhu X.-Q."/>
            <person name="Korhonen P.K."/>
            <person name="Cai H."/>
            <person name="Young N.D."/>
            <person name="Nejsum P."/>
            <person name="von Samson-Himmelstjerna G."/>
            <person name="Boag P.R."/>
            <person name="Tan P."/>
            <person name="Li Q."/>
            <person name="Min J."/>
            <person name="Yang Y."/>
            <person name="Wang X."/>
            <person name="Fang X."/>
            <person name="Hall R.S."/>
            <person name="Hofmann A."/>
            <person name="Sternberg P.W."/>
            <person name="Jex A.R."/>
            <person name="Gasser R.B."/>
        </authorList>
    </citation>
    <scope>NUCLEOTIDE SEQUENCE [LARGE SCALE GENOMIC DNA]</scope>
    <source>
        <strain evidence="5">PN_DK_2014</strain>
    </source>
</reference>
<protein>
    <submittedName>
        <fullName evidence="5">Nuclear speckle splicing regulatory protein 1-like protein</fullName>
    </submittedName>
</protein>
<organism evidence="5 6">
    <name type="scientific">Toxocara canis</name>
    <name type="common">Canine roundworm</name>
    <dbReference type="NCBI Taxonomy" id="6265"/>
    <lineage>
        <taxon>Eukaryota</taxon>
        <taxon>Metazoa</taxon>
        <taxon>Ecdysozoa</taxon>
        <taxon>Nematoda</taxon>
        <taxon>Chromadorea</taxon>
        <taxon>Rhabditida</taxon>
        <taxon>Spirurina</taxon>
        <taxon>Ascaridomorpha</taxon>
        <taxon>Ascaridoidea</taxon>
        <taxon>Toxocaridae</taxon>
        <taxon>Toxocara</taxon>
    </lineage>
</organism>
<keyword evidence="2" id="KW-0175">Coiled coil</keyword>
<evidence type="ECO:0000256" key="3">
    <source>
        <dbReference type="SAM" id="MobiDB-lite"/>
    </source>
</evidence>
<dbReference type="PANTHER" id="PTHR31938">
    <property type="entry name" value="NUCLEAR SPECKLE SPLICING REGULATORY PROTEIN 1"/>
    <property type="match status" value="1"/>
</dbReference>
<name>A0A0B2VZ65_TOXCA</name>
<dbReference type="OMA" id="HQVYLGD"/>
<dbReference type="Pfam" id="PF09745">
    <property type="entry name" value="NSRP1_N"/>
    <property type="match status" value="1"/>
</dbReference>